<dbReference type="PANTHER" id="PTHR11054">
    <property type="entry name" value="6-PHOSPHOGLUCONOLACTONASE"/>
    <property type="match status" value="1"/>
</dbReference>
<protein>
    <recommendedName>
        <fullName evidence="4">6-phosphogluconolactonase</fullName>
        <ecNumber evidence="4">3.1.1.31</ecNumber>
    </recommendedName>
</protein>
<evidence type="ECO:0000256" key="3">
    <source>
        <dbReference type="ARBA" id="ARBA00010662"/>
    </source>
</evidence>
<dbReference type="Pfam" id="PF01182">
    <property type="entry name" value="Glucosamine_iso"/>
    <property type="match status" value="1"/>
</dbReference>
<dbReference type="InterPro" id="IPR005900">
    <property type="entry name" value="6-phosphogluconolactonase_DevB"/>
</dbReference>
<dbReference type="InterPro" id="IPR037171">
    <property type="entry name" value="NagB/RpiA_transferase-like"/>
</dbReference>
<dbReference type="FunFam" id="3.40.50.1360:FF:000005">
    <property type="entry name" value="6-phosphogluconolactonase"/>
    <property type="match status" value="1"/>
</dbReference>
<dbReference type="SUPFAM" id="SSF100950">
    <property type="entry name" value="NagB/RpiA/CoA transferase-like"/>
    <property type="match status" value="1"/>
</dbReference>
<reference evidence="7" key="3">
    <citation type="submission" date="2025-09" db="UniProtKB">
        <authorList>
            <consortium name="Ensembl"/>
        </authorList>
    </citation>
    <scope>IDENTIFICATION</scope>
</reference>
<dbReference type="GO" id="GO:0006098">
    <property type="term" value="P:pentose-phosphate shunt"/>
    <property type="evidence" value="ECO:0007669"/>
    <property type="project" value="InterPro"/>
</dbReference>
<dbReference type="GO" id="GO:0005975">
    <property type="term" value="P:carbohydrate metabolic process"/>
    <property type="evidence" value="ECO:0007669"/>
    <property type="project" value="InterPro"/>
</dbReference>
<keyword evidence="8" id="KW-1185">Reference proteome</keyword>
<dbReference type="AlphaFoldDB" id="A0AAQ4S5V9"/>
<evidence type="ECO:0000313" key="7">
    <source>
        <dbReference type="Ensembl" id="ENSGACP00000070620.1"/>
    </source>
</evidence>
<evidence type="ECO:0000313" key="8">
    <source>
        <dbReference type="Proteomes" id="UP000007635"/>
    </source>
</evidence>
<comment type="similarity">
    <text evidence="3">Belongs to the glucosamine/galactosamine-6-phosphate isomerase family. 6-phosphogluconolactonase subfamily.</text>
</comment>
<name>A0AAQ4S5V9_GASAC</name>
<organism evidence="7 8">
    <name type="scientific">Gasterosteus aculeatus aculeatus</name>
    <name type="common">three-spined stickleback</name>
    <dbReference type="NCBI Taxonomy" id="481459"/>
    <lineage>
        <taxon>Eukaryota</taxon>
        <taxon>Metazoa</taxon>
        <taxon>Chordata</taxon>
        <taxon>Craniata</taxon>
        <taxon>Vertebrata</taxon>
        <taxon>Euteleostomi</taxon>
        <taxon>Actinopterygii</taxon>
        <taxon>Neopterygii</taxon>
        <taxon>Teleostei</taxon>
        <taxon>Neoteleostei</taxon>
        <taxon>Acanthomorphata</taxon>
        <taxon>Eupercaria</taxon>
        <taxon>Perciformes</taxon>
        <taxon>Cottioidei</taxon>
        <taxon>Gasterosteales</taxon>
        <taxon>Gasterosteidae</taxon>
        <taxon>Gasterosteus</taxon>
    </lineage>
</organism>
<accession>A0AAQ4S5V9</accession>
<sequence length="356" mass="38097">MVTKLSVNRGCRRSVTGCRHCIPSELFWVSVNASPPVDSNLKTMPFAHLGGGSGAFPRTFTGTPQTRLNTRGRVVAHGKDAMETHSPVDHNPQTQLFRLDCSPMAGRRVVVFPSSAELGPVLAQLVTSRAEKAIVAHGRFTLGLSGGSLASMLSKELLALPVLDCSKWVVGFCDERLVAFDDPESTYGLYKSQLFSKVNIPDSGILTIEPGLPVNECAEDYTHKLKEAFPGDDFPVFDLLLLGMGPDGHTCSLFPDHPLLEETEKIVAPISDSPKPPPQRVTMTFPVVNSAHCVAFVSTGGSKAPILKEVLEGRQGPALPAARVVPTSGELLWLVDNPAAASLTIQVERLGSGAKL</sequence>
<dbReference type="EC" id="3.1.1.31" evidence="4"/>
<dbReference type="GeneTree" id="ENSGT00550000075110"/>
<reference evidence="7 8" key="1">
    <citation type="journal article" date="2021" name="G3 (Bethesda)">
        <title>Improved contiguity of the threespine stickleback genome using long-read sequencing.</title>
        <authorList>
            <person name="Nath S."/>
            <person name="Shaw D.E."/>
            <person name="White M.A."/>
        </authorList>
    </citation>
    <scope>NUCLEOTIDE SEQUENCE [LARGE SCALE GENOMIC DNA]</scope>
    <source>
        <strain evidence="7 8">Lake Benthic</strain>
    </source>
</reference>
<dbReference type="Proteomes" id="UP000007635">
    <property type="component" value="Chromosome XI"/>
</dbReference>
<proteinExistence type="inferred from homology"/>
<feature type="domain" description="Glucosamine/galactosamine-6-phosphate isomerase" evidence="6">
    <location>
        <begin position="114"/>
        <end position="333"/>
    </location>
</feature>
<dbReference type="CDD" id="cd01400">
    <property type="entry name" value="6PGL"/>
    <property type="match status" value="1"/>
</dbReference>
<dbReference type="InterPro" id="IPR006148">
    <property type="entry name" value="Glc/Gal-6P_isomerase"/>
</dbReference>
<evidence type="ECO:0000259" key="6">
    <source>
        <dbReference type="Pfam" id="PF01182"/>
    </source>
</evidence>
<evidence type="ECO:0000256" key="1">
    <source>
        <dbReference type="ARBA" id="ARBA00000832"/>
    </source>
</evidence>
<dbReference type="GO" id="GO:0017057">
    <property type="term" value="F:6-phosphogluconolactonase activity"/>
    <property type="evidence" value="ECO:0007669"/>
    <property type="project" value="UniProtKB-EC"/>
</dbReference>
<evidence type="ECO:0000256" key="5">
    <source>
        <dbReference type="ARBA" id="ARBA00022801"/>
    </source>
</evidence>
<dbReference type="Ensembl" id="ENSGACT00000065729.1">
    <property type="protein sequence ID" value="ENSGACP00000070620.1"/>
    <property type="gene ID" value="ENSGACG00000010192.2"/>
</dbReference>
<dbReference type="NCBIfam" id="TIGR01198">
    <property type="entry name" value="pgl"/>
    <property type="match status" value="1"/>
</dbReference>
<evidence type="ECO:0000256" key="4">
    <source>
        <dbReference type="ARBA" id="ARBA00013198"/>
    </source>
</evidence>
<dbReference type="InterPro" id="IPR039104">
    <property type="entry name" value="6PGL"/>
</dbReference>
<dbReference type="Gene3D" id="3.40.50.1360">
    <property type="match status" value="1"/>
</dbReference>
<comment type="catalytic activity">
    <reaction evidence="1">
        <text>6-phospho-D-glucono-1,5-lactone + H2O = 6-phospho-D-gluconate + H(+)</text>
        <dbReference type="Rhea" id="RHEA:12556"/>
        <dbReference type="ChEBI" id="CHEBI:15377"/>
        <dbReference type="ChEBI" id="CHEBI:15378"/>
        <dbReference type="ChEBI" id="CHEBI:57955"/>
        <dbReference type="ChEBI" id="CHEBI:58759"/>
        <dbReference type="EC" id="3.1.1.31"/>
    </reaction>
</comment>
<keyword evidence="5" id="KW-0378">Hydrolase</keyword>
<reference evidence="7" key="2">
    <citation type="submission" date="2025-08" db="UniProtKB">
        <authorList>
            <consortium name="Ensembl"/>
        </authorList>
    </citation>
    <scope>IDENTIFICATION</scope>
</reference>
<dbReference type="PANTHER" id="PTHR11054:SF0">
    <property type="entry name" value="6-PHOSPHOGLUCONOLACTONASE"/>
    <property type="match status" value="1"/>
</dbReference>
<comment type="pathway">
    <text evidence="2">Carbohydrate degradation; pentose phosphate pathway; D-ribulose 5-phosphate from D-glucose 6-phosphate (oxidative stage): step 2/3.</text>
</comment>
<evidence type="ECO:0000256" key="2">
    <source>
        <dbReference type="ARBA" id="ARBA00004961"/>
    </source>
</evidence>